<reference evidence="11 12" key="1">
    <citation type="journal article" date="2016" name="Nat. Commun.">
        <title>Thousands of microbial genomes shed light on interconnected biogeochemical processes in an aquifer system.</title>
        <authorList>
            <person name="Anantharaman K."/>
            <person name="Brown C.T."/>
            <person name="Hug L.A."/>
            <person name="Sharon I."/>
            <person name="Castelle C.J."/>
            <person name="Probst A.J."/>
            <person name="Thomas B.C."/>
            <person name="Singh A."/>
            <person name="Wilkins M.J."/>
            <person name="Karaoz U."/>
            <person name="Brodie E.L."/>
            <person name="Williams K.H."/>
            <person name="Hubbard S.S."/>
            <person name="Banfield J.F."/>
        </authorList>
    </citation>
    <scope>NUCLEOTIDE SEQUENCE [LARGE SCALE GENOMIC DNA]</scope>
</reference>
<gene>
    <name evidence="8" type="primary">hisS</name>
    <name evidence="11" type="ORF">A2751_00915</name>
</gene>
<comment type="similarity">
    <text evidence="1 8">Belongs to the class-II aminoacyl-tRNA synthetase family.</text>
</comment>
<feature type="binding site" evidence="9">
    <location>
        <position position="266"/>
    </location>
    <ligand>
        <name>L-histidine</name>
        <dbReference type="ChEBI" id="CHEBI:57595"/>
    </ligand>
</feature>
<dbReference type="GO" id="GO:0005737">
    <property type="term" value="C:cytoplasm"/>
    <property type="evidence" value="ECO:0007669"/>
    <property type="project" value="UniProtKB-SubCell"/>
</dbReference>
<dbReference type="HAMAP" id="MF_00127">
    <property type="entry name" value="His_tRNA_synth"/>
    <property type="match status" value="1"/>
</dbReference>
<evidence type="ECO:0000256" key="7">
    <source>
        <dbReference type="ARBA" id="ARBA00047639"/>
    </source>
</evidence>
<feature type="binding site" evidence="9">
    <location>
        <begin position="80"/>
        <end position="82"/>
    </location>
    <ligand>
        <name>L-histidine</name>
        <dbReference type="ChEBI" id="CHEBI:57595"/>
    </ligand>
</feature>
<evidence type="ECO:0000256" key="9">
    <source>
        <dbReference type="PIRSR" id="PIRSR001549-1"/>
    </source>
</evidence>
<keyword evidence="4 8" id="KW-0067">ATP-binding</keyword>
<dbReference type="InterPro" id="IPR041715">
    <property type="entry name" value="HisRS-like_core"/>
</dbReference>
<dbReference type="CDD" id="cd00773">
    <property type="entry name" value="HisRS-like_core"/>
    <property type="match status" value="1"/>
</dbReference>
<dbReference type="Gene3D" id="3.40.50.800">
    <property type="entry name" value="Anticodon-binding domain"/>
    <property type="match status" value="1"/>
</dbReference>
<keyword evidence="3 8" id="KW-0547">Nucleotide-binding</keyword>
<dbReference type="EC" id="6.1.1.21" evidence="8"/>
<feature type="binding site" evidence="9">
    <location>
        <begin position="270"/>
        <end position="271"/>
    </location>
    <ligand>
        <name>L-histidine</name>
        <dbReference type="ChEBI" id="CHEBI:57595"/>
    </ligand>
</feature>
<evidence type="ECO:0000313" key="12">
    <source>
        <dbReference type="Proteomes" id="UP000176864"/>
    </source>
</evidence>
<dbReference type="SUPFAM" id="SSF55681">
    <property type="entry name" value="Class II aaRS and biotin synthetases"/>
    <property type="match status" value="1"/>
</dbReference>
<keyword evidence="2 8" id="KW-0436">Ligase</keyword>
<dbReference type="InterPro" id="IPR006195">
    <property type="entry name" value="aa-tRNA-synth_II"/>
</dbReference>
<keyword evidence="5 8" id="KW-0648">Protein biosynthesis</keyword>
<evidence type="ECO:0000256" key="1">
    <source>
        <dbReference type="ARBA" id="ARBA00008226"/>
    </source>
</evidence>
<evidence type="ECO:0000313" key="11">
    <source>
        <dbReference type="EMBL" id="OGE79006.1"/>
    </source>
</evidence>
<dbReference type="PANTHER" id="PTHR11476:SF7">
    <property type="entry name" value="HISTIDINE--TRNA LIGASE"/>
    <property type="match status" value="1"/>
</dbReference>
<dbReference type="Proteomes" id="UP000176864">
    <property type="component" value="Unassembled WGS sequence"/>
</dbReference>
<feature type="binding site" evidence="9">
    <location>
        <position position="128"/>
    </location>
    <ligand>
        <name>L-histidine</name>
        <dbReference type="ChEBI" id="CHEBI:57595"/>
    </ligand>
</feature>
<evidence type="ECO:0000256" key="6">
    <source>
        <dbReference type="ARBA" id="ARBA00023146"/>
    </source>
</evidence>
<comment type="catalytic activity">
    <reaction evidence="7 8">
        <text>tRNA(His) + L-histidine + ATP = L-histidyl-tRNA(His) + AMP + diphosphate + H(+)</text>
        <dbReference type="Rhea" id="RHEA:17313"/>
        <dbReference type="Rhea" id="RHEA-COMP:9665"/>
        <dbReference type="Rhea" id="RHEA-COMP:9689"/>
        <dbReference type="ChEBI" id="CHEBI:15378"/>
        <dbReference type="ChEBI" id="CHEBI:30616"/>
        <dbReference type="ChEBI" id="CHEBI:33019"/>
        <dbReference type="ChEBI" id="CHEBI:57595"/>
        <dbReference type="ChEBI" id="CHEBI:78442"/>
        <dbReference type="ChEBI" id="CHEBI:78527"/>
        <dbReference type="ChEBI" id="CHEBI:456215"/>
        <dbReference type="EC" id="6.1.1.21"/>
    </reaction>
</comment>
<feature type="binding site" evidence="9">
    <location>
        <position position="124"/>
    </location>
    <ligand>
        <name>L-histidine</name>
        <dbReference type="ChEBI" id="CHEBI:57595"/>
    </ligand>
</feature>
<organism evidence="11 12">
    <name type="scientific">Candidatus Doudnabacteria bacterium RIFCSPHIGHO2_01_FULL_46_14</name>
    <dbReference type="NCBI Taxonomy" id="1817824"/>
    <lineage>
        <taxon>Bacteria</taxon>
        <taxon>Candidatus Doudnaibacteriota</taxon>
    </lineage>
</organism>
<feature type="binding site" evidence="9">
    <location>
        <position position="110"/>
    </location>
    <ligand>
        <name>L-histidine</name>
        <dbReference type="ChEBI" id="CHEBI:57595"/>
    </ligand>
</feature>
<dbReference type="STRING" id="1817824.A2751_00915"/>
<dbReference type="Gene3D" id="3.30.930.10">
    <property type="entry name" value="Bira Bifunctional Protein, Domain 2"/>
    <property type="match status" value="1"/>
</dbReference>
<dbReference type="Pfam" id="PF03129">
    <property type="entry name" value="HGTP_anticodon"/>
    <property type="match status" value="1"/>
</dbReference>
<dbReference type="InterPro" id="IPR015807">
    <property type="entry name" value="His-tRNA-ligase"/>
</dbReference>
<accession>A0A1F5NMT3</accession>
<evidence type="ECO:0000256" key="4">
    <source>
        <dbReference type="ARBA" id="ARBA00022840"/>
    </source>
</evidence>
<dbReference type="InterPro" id="IPR036621">
    <property type="entry name" value="Anticodon-bd_dom_sf"/>
</dbReference>
<dbReference type="SUPFAM" id="SSF52954">
    <property type="entry name" value="Class II aaRS ABD-related"/>
    <property type="match status" value="1"/>
</dbReference>
<dbReference type="CDD" id="cd00859">
    <property type="entry name" value="HisRS_anticodon"/>
    <property type="match status" value="1"/>
</dbReference>
<dbReference type="EMBL" id="MFEK01000010">
    <property type="protein sequence ID" value="OGE79006.1"/>
    <property type="molecule type" value="Genomic_DNA"/>
</dbReference>
<keyword evidence="8" id="KW-0963">Cytoplasm</keyword>
<dbReference type="PANTHER" id="PTHR11476">
    <property type="entry name" value="HISTIDYL-TRNA SYNTHETASE"/>
    <property type="match status" value="1"/>
</dbReference>
<dbReference type="GO" id="GO:0004821">
    <property type="term" value="F:histidine-tRNA ligase activity"/>
    <property type="evidence" value="ECO:0007669"/>
    <property type="project" value="UniProtKB-UniRule"/>
</dbReference>
<dbReference type="InterPro" id="IPR004516">
    <property type="entry name" value="HisRS/HisZ"/>
</dbReference>
<evidence type="ECO:0000256" key="2">
    <source>
        <dbReference type="ARBA" id="ARBA00022598"/>
    </source>
</evidence>
<evidence type="ECO:0000256" key="5">
    <source>
        <dbReference type="ARBA" id="ARBA00022917"/>
    </source>
</evidence>
<dbReference type="Pfam" id="PF13393">
    <property type="entry name" value="tRNA-synt_His"/>
    <property type="match status" value="1"/>
</dbReference>
<dbReference type="PROSITE" id="PS50862">
    <property type="entry name" value="AA_TRNA_LIGASE_II"/>
    <property type="match status" value="1"/>
</dbReference>
<dbReference type="GO" id="GO:0005524">
    <property type="term" value="F:ATP binding"/>
    <property type="evidence" value="ECO:0007669"/>
    <property type="project" value="UniProtKB-UniRule"/>
</dbReference>
<feature type="domain" description="Aminoacyl-transfer RNA synthetases class-II family profile" evidence="10">
    <location>
        <begin position="1"/>
        <end position="345"/>
    </location>
</feature>
<dbReference type="GO" id="GO:0006427">
    <property type="term" value="P:histidyl-tRNA aminoacylation"/>
    <property type="evidence" value="ECO:0007669"/>
    <property type="project" value="UniProtKB-UniRule"/>
</dbReference>
<dbReference type="PIRSF" id="PIRSF001549">
    <property type="entry name" value="His-tRNA_synth"/>
    <property type="match status" value="1"/>
</dbReference>
<protein>
    <recommendedName>
        <fullName evidence="8">Histidine--tRNA ligase</fullName>
        <ecNumber evidence="8">6.1.1.21</ecNumber>
    </recommendedName>
    <alternativeName>
        <fullName evidence="8">Histidyl-tRNA synthetase</fullName>
        <shortName evidence="8">HisRS</shortName>
    </alternativeName>
</protein>
<sequence length="440" mass="49589">MKKELQTLKGFRDFLPEKALEREKIFETIRAVFQKYGFLPMETPVLEYKEILTGKYGSEGEKLMYSFRDRGERDVAMRYDLTVPLARVIAQYQNELPMPFKRYQIAPVWRADNTQKGRYREFYQCDVDVVGSDSIIADAEVIACINEALKSLGIEDVIIRINNRKLLDAILQNSGVAKNKVVDAIRVIDKMDKIGEAKVREELTLVGIKTKARQELFETLKLGLEDSKDIETKLAGLSGAGELAELVEILLEWGMKNYQIDLTLARGLDYYTGTVFEVILPDAPQYGSVAGGGRYDNLVGMFLTSPNPSSRGGESKGRSVPAVGGSIGIDRLVAALEELELIKYDLVSDVLVCNLEEALEELYLKIVREIRESGVKTDFYYTPAKLDKQLKYADKKNINFAVIIGPDEAKKNEATVKNLKTGKQEKVKQQKDLVKFLNIN</sequence>
<dbReference type="InterPro" id="IPR045864">
    <property type="entry name" value="aa-tRNA-synth_II/BPL/LPL"/>
</dbReference>
<evidence type="ECO:0000256" key="3">
    <source>
        <dbReference type="ARBA" id="ARBA00022741"/>
    </source>
</evidence>
<dbReference type="AlphaFoldDB" id="A0A1F5NMT3"/>
<dbReference type="InterPro" id="IPR033656">
    <property type="entry name" value="HisRS_anticodon"/>
</dbReference>
<keyword evidence="6 8" id="KW-0030">Aminoacyl-tRNA synthetase</keyword>
<comment type="subunit">
    <text evidence="8">Homodimer.</text>
</comment>
<comment type="caution">
    <text evidence="11">The sequence shown here is derived from an EMBL/GenBank/DDBJ whole genome shotgun (WGS) entry which is preliminary data.</text>
</comment>
<proteinExistence type="inferred from homology"/>
<dbReference type="InterPro" id="IPR004154">
    <property type="entry name" value="Anticodon-bd"/>
</dbReference>
<comment type="subcellular location">
    <subcellularLocation>
        <location evidence="8">Cytoplasm</location>
    </subcellularLocation>
</comment>
<name>A0A1F5NMT3_9BACT</name>
<dbReference type="NCBIfam" id="TIGR00442">
    <property type="entry name" value="hisS"/>
    <property type="match status" value="1"/>
</dbReference>
<evidence type="ECO:0000256" key="8">
    <source>
        <dbReference type="HAMAP-Rule" id="MF_00127"/>
    </source>
</evidence>
<evidence type="ECO:0000259" key="10">
    <source>
        <dbReference type="PROSITE" id="PS50862"/>
    </source>
</evidence>